<keyword evidence="3" id="KW-0963">Cytoplasm</keyword>
<evidence type="ECO:0000256" key="2">
    <source>
        <dbReference type="ARBA" id="ARBA00010729"/>
    </source>
</evidence>
<name>A0ABM1DNE2_PRICU</name>
<evidence type="ECO:0000256" key="1">
    <source>
        <dbReference type="ARBA" id="ARBA00004245"/>
    </source>
</evidence>
<comment type="subcellular location">
    <subcellularLocation>
        <location evidence="1">Cytoplasm</location>
        <location evidence="1">Cytoskeleton</location>
    </subcellularLocation>
</comment>
<keyword evidence="13" id="KW-1185">Reference proteome</keyword>
<feature type="region of interest" description="Disordered" evidence="10">
    <location>
        <begin position="271"/>
        <end position="292"/>
    </location>
</feature>
<dbReference type="InterPro" id="IPR001715">
    <property type="entry name" value="CH_dom"/>
</dbReference>
<keyword evidence="6" id="KW-0498">Mitosis</keyword>
<gene>
    <name evidence="14" type="primary">LOC106804696</name>
</gene>
<evidence type="ECO:0000259" key="11">
    <source>
        <dbReference type="PROSITE" id="PS50021"/>
    </source>
</evidence>
<comment type="similarity">
    <text evidence="2">Belongs to the MAPRE family.</text>
</comment>
<evidence type="ECO:0000256" key="7">
    <source>
        <dbReference type="ARBA" id="ARBA00023212"/>
    </source>
</evidence>
<dbReference type="SUPFAM" id="SSF47576">
    <property type="entry name" value="Calponin-homology domain, CH-domain"/>
    <property type="match status" value="1"/>
</dbReference>
<dbReference type="PANTHER" id="PTHR10623">
    <property type="entry name" value="MICROTUBULE-ASSOCIATED PROTEIN RP/EB FAMILY MEMBER"/>
    <property type="match status" value="1"/>
</dbReference>
<dbReference type="InterPro" id="IPR027328">
    <property type="entry name" value="MAPRE"/>
</dbReference>
<dbReference type="Pfam" id="PF03271">
    <property type="entry name" value="EB1"/>
    <property type="match status" value="1"/>
</dbReference>
<dbReference type="InterPro" id="IPR036872">
    <property type="entry name" value="CH_dom_sf"/>
</dbReference>
<evidence type="ECO:0000256" key="6">
    <source>
        <dbReference type="ARBA" id="ARBA00022776"/>
    </source>
</evidence>
<keyword evidence="5 9" id="KW-0493">Microtubule</keyword>
<keyword evidence="7" id="KW-0206">Cytoskeleton</keyword>
<dbReference type="PROSITE" id="PS51230">
    <property type="entry name" value="EB1_C"/>
    <property type="match status" value="1"/>
</dbReference>
<feature type="region of interest" description="Disordered" evidence="10">
    <location>
        <begin position="130"/>
        <end position="185"/>
    </location>
</feature>
<dbReference type="InterPro" id="IPR036133">
    <property type="entry name" value="EB1_C_sf"/>
</dbReference>
<evidence type="ECO:0000259" key="12">
    <source>
        <dbReference type="PROSITE" id="PS51230"/>
    </source>
</evidence>
<reference evidence="14" key="1">
    <citation type="submission" date="2025-08" db="UniProtKB">
        <authorList>
            <consortium name="RefSeq"/>
        </authorList>
    </citation>
    <scope>IDENTIFICATION</scope>
</reference>
<evidence type="ECO:0000256" key="4">
    <source>
        <dbReference type="ARBA" id="ARBA00022618"/>
    </source>
</evidence>
<accession>A0ABM1DNE2</accession>
<feature type="domain" description="EB1 C-terminal" evidence="12">
    <location>
        <begin position="203"/>
        <end position="273"/>
    </location>
</feature>
<organism evidence="13 14">
    <name type="scientific">Priapulus caudatus</name>
    <name type="common">Priapulid worm</name>
    <dbReference type="NCBI Taxonomy" id="37621"/>
    <lineage>
        <taxon>Eukaryota</taxon>
        <taxon>Metazoa</taxon>
        <taxon>Ecdysozoa</taxon>
        <taxon>Scalidophora</taxon>
        <taxon>Priapulida</taxon>
        <taxon>Priapulimorpha</taxon>
        <taxon>Priapulimorphida</taxon>
        <taxon>Priapulidae</taxon>
        <taxon>Priapulus</taxon>
    </lineage>
</organism>
<protein>
    <submittedName>
        <fullName evidence="14">Microtubule-associated protein RP/EB family member 1-like isoform X1</fullName>
    </submittedName>
</protein>
<dbReference type="Gene3D" id="1.10.418.10">
    <property type="entry name" value="Calponin-like domain"/>
    <property type="match status" value="1"/>
</dbReference>
<evidence type="ECO:0000256" key="5">
    <source>
        <dbReference type="ARBA" id="ARBA00022701"/>
    </source>
</evidence>
<evidence type="ECO:0000256" key="10">
    <source>
        <dbReference type="SAM" id="MobiDB-lite"/>
    </source>
</evidence>
<evidence type="ECO:0000256" key="8">
    <source>
        <dbReference type="ARBA" id="ARBA00023306"/>
    </source>
</evidence>
<dbReference type="GeneID" id="106804696"/>
<evidence type="ECO:0000313" key="13">
    <source>
        <dbReference type="Proteomes" id="UP000695022"/>
    </source>
</evidence>
<evidence type="ECO:0000313" key="14">
    <source>
        <dbReference type="RefSeq" id="XP_014661463.1"/>
    </source>
</evidence>
<evidence type="ECO:0000256" key="9">
    <source>
        <dbReference type="PROSITE-ProRule" id="PRU00576"/>
    </source>
</evidence>
<dbReference type="RefSeq" id="XP_014661463.1">
    <property type="nucleotide sequence ID" value="XM_014805977.1"/>
</dbReference>
<keyword evidence="8" id="KW-0131">Cell cycle</keyword>
<dbReference type="PROSITE" id="PS50021">
    <property type="entry name" value="CH"/>
    <property type="match status" value="1"/>
</dbReference>
<dbReference type="Pfam" id="PF00307">
    <property type="entry name" value="CH"/>
    <property type="match status" value="1"/>
</dbReference>
<feature type="compositionally biased region" description="Acidic residues" evidence="10">
    <location>
        <begin position="275"/>
        <end position="292"/>
    </location>
</feature>
<proteinExistence type="inferred from homology"/>
<feature type="domain" description="Calponin-homology (CH)" evidence="11">
    <location>
        <begin position="15"/>
        <end position="117"/>
    </location>
</feature>
<dbReference type="Proteomes" id="UP000695022">
    <property type="component" value="Unplaced"/>
</dbReference>
<dbReference type="InterPro" id="IPR004953">
    <property type="entry name" value="EB1_C"/>
</dbReference>
<keyword evidence="4" id="KW-0132">Cell division</keyword>
<dbReference type="SUPFAM" id="SSF140612">
    <property type="entry name" value="EB1 dimerisation domain-like"/>
    <property type="match status" value="1"/>
</dbReference>
<evidence type="ECO:0000256" key="3">
    <source>
        <dbReference type="ARBA" id="ARBA00022490"/>
    </source>
</evidence>
<sequence>MAVNVYSTSTMVQTNLSRQQMLVWINSTLCLRHKKVEELSSGAIYCQFMDMLFPGSINLKKCKFNTKLEHECIANFKLLQASFKKMTIDKIIPVERLVKGRFQDNFEFVQWFKKLFDANYDGHEYDAVNARATGGSTGGSMEQLRRPAPTRTAPPPRPVGKAAPRTNATPKQRPGARPPGGVANNAQLEEVTNQVQRPMRRLRSAPSLVQKPTDTAELSELKLSVEGLEKERDFYFGKLRDIEVLCQEVEADNLPVIKSIMEILYATEEGFAPPEEGEEGYEMPPEGEPEEF</sequence>
<dbReference type="Gene3D" id="1.20.5.1430">
    <property type="match status" value="1"/>
</dbReference>